<sequence>MDNTTYKVFLQKTVFFIFSCLLGIGSLYANETDNGGIIKGIVRTSDNKPAPAVSVQLKGTRKNTLTDDQGVFTLRNVNPGTYTVEVSLIGYETVTQTVTVEKGQTITVDLQLNLSEKKLSEVVITGNHNRLTRSRSEYVAKLPLKNIENPQVYSVISGNLIKEQVVTSYDDALKNAPGLGKLWSSTGRGGDGAGYYSLRGFAVQPTLVNGLPGLTNGGLDVANVERIEVVRGPSGTLFGGTVISYGGLINTITKRPYEHFGGEISYTGGSYGLNRFTADINTPLDKDGKVLLRVNGAYHDEQSFQDAGFRKTRFIAPALTYKATDRLTFLLNAEFLDAEGTNPTMLFFDRSTELHRKSLEELGYDKKRSYTSNNLTIKTPTTTLQAQMRYKLSDRWTSQTVVSRSTAKSQGYYSYLYESSQYVPGYPDIPSVFSRYVNDQNATTTTTDIQQNFLGDFMIGSMRNRVVVGLDYFNSNTINNSTGYVGNGAVIIGLDDTGILSREHMDSLLQGATVTNSNVTQEVYSAYISDVFNFTPQLSAMASLRVDHFKNGGLTAGEADKYSQTALSPKFGLVYQFIPNTMSVFANYMNGFVNQAPRLQNDGSTKTFDPEHANQWEGGVKVNAIGGLLTATLSYYDIKVSDIVMQEASRVGFYTQGGNRYSRGIDAELVATPIAGLHIVAGYAYNDSKLTETTDKDYLDRRPEEAGPGHQANLWASYRFTGGPVKGFGIGFGGNYSGENMILNRVTTGVFTLPSYVVLNGSLFYNADKFSINLKLDNITNKEYYKGWSTIEPQMPRRFSASAAFRF</sequence>
<evidence type="ECO:0000256" key="12">
    <source>
        <dbReference type="ARBA" id="ARBA00023170"/>
    </source>
</evidence>
<dbReference type="GO" id="GO:0009279">
    <property type="term" value="C:cell outer membrane"/>
    <property type="evidence" value="ECO:0007669"/>
    <property type="project" value="UniProtKB-SubCell"/>
</dbReference>
<evidence type="ECO:0000256" key="3">
    <source>
        <dbReference type="ARBA" id="ARBA00022448"/>
    </source>
</evidence>
<dbReference type="NCBIfam" id="TIGR01783">
    <property type="entry name" value="TonB-siderophor"/>
    <property type="match status" value="1"/>
</dbReference>
<protein>
    <submittedName>
        <fullName evidence="18">Iron complex outermembrane receptor protein</fullName>
    </submittedName>
</protein>
<evidence type="ECO:0000256" key="10">
    <source>
        <dbReference type="ARBA" id="ARBA00023077"/>
    </source>
</evidence>
<dbReference type="InterPro" id="IPR036942">
    <property type="entry name" value="Beta-barrel_TonB_sf"/>
</dbReference>
<comment type="subcellular location">
    <subcellularLocation>
        <location evidence="1 14">Cell outer membrane</location>
        <topology evidence="1 14">Multi-pass membrane protein</topology>
    </subcellularLocation>
</comment>
<evidence type="ECO:0000256" key="5">
    <source>
        <dbReference type="ARBA" id="ARBA00022496"/>
    </source>
</evidence>
<feature type="domain" description="TonB-dependent receptor-like beta-barrel" evidence="16">
    <location>
        <begin position="326"/>
        <end position="779"/>
    </location>
</feature>
<evidence type="ECO:0000256" key="2">
    <source>
        <dbReference type="ARBA" id="ARBA00009810"/>
    </source>
</evidence>
<evidence type="ECO:0000259" key="16">
    <source>
        <dbReference type="Pfam" id="PF00593"/>
    </source>
</evidence>
<evidence type="ECO:0000256" key="15">
    <source>
        <dbReference type="RuleBase" id="RU003357"/>
    </source>
</evidence>
<reference evidence="18 19" key="1">
    <citation type="journal article" date="2013" name="Stand. Genomic Sci.">
        <title>Genomic Encyclopedia of Type Strains, Phase I: The one thousand microbial genomes (KMG-I) project.</title>
        <authorList>
            <person name="Kyrpides N.C."/>
            <person name="Woyke T."/>
            <person name="Eisen J.A."/>
            <person name="Garrity G."/>
            <person name="Lilburn T.G."/>
            <person name="Beck B.J."/>
            <person name="Whitman W.B."/>
            <person name="Hugenholtz P."/>
            <person name="Klenk H.P."/>
        </authorList>
    </citation>
    <scope>NUCLEOTIDE SEQUENCE [LARGE SCALE GENOMIC DNA]</scope>
    <source>
        <strain evidence="18 19">DSM 13484</strain>
    </source>
</reference>
<keyword evidence="7" id="KW-0732">Signal</keyword>
<dbReference type="PANTHER" id="PTHR32552:SF68">
    <property type="entry name" value="FERRICHROME OUTER MEMBRANE TRANSPORTER_PHAGE RECEPTOR"/>
    <property type="match status" value="1"/>
</dbReference>
<dbReference type="OrthoDB" id="9758472at2"/>
<organism evidence="18 19">
    <name type="scientific">Chitinophaga japonensis</name>
    <name type="common">Flexibacter japonensis</name>
    <dbReference type="NCBI Taxonomy" id="104662"/>
    <lineage>
        <taxon>Bacteria</taxon>
        <taxon>Pseudomonadati</taxon>
        <taxon>Bacteroidota</taxon>
        <taxon>Chitinophagia</taxon>
        <taxon>Chitinophagales</taxon>
        <taxon>Chitinophagaceae</taxon>
        <taxon>Chitinophaga</taxon>
    </lineage>
</organism>
<keyword evidence="13 14" id="KW-0998">Cell outer membrane</keyword>
<dbReference type="InterPro" id="IPR039426">
    <property type="entry name" value="TonB-dep_rcpt-like"/>
</dbReference>
<keyword evidence="10 15" id="KW-0798">TonB box</keyword>
<keyword evidence="5" id="KW-0410">Iron transport</keyword>
<gene>
    <name evidence="18" type="ORF">LX66_0340</name>
</gene>
<evidence type="ECO:0000256" key="9">
    <source>
        <dbReference type="ARBA" id="ARBA00023065"/>
    </source>
</evidence>
<dbReference type="Gene3D" id="2.40.170.20">
    <property type="entry name" value="TonB-dependent receptor, beta-barrel domain"/>
    <property type="match status" value="1"/>
</dbReference>
<dbReference type="InterPro" id="IPR013784">
    <property type="entry name" value="Carb-bd-like_fold"/>
</dbReference>
<dbReference type="Pfam" id="PF13715">
    <property type="entry name" value="CarbopepD_reg_2"/>
    <property type="match status" value="1"/>
</dbReference>
<evidence type="ECO:0000256" key="14">
    <source>
        <dbReference type="PROSITE-ProRule" id="PRU01360"/>
    </source>
</evidence>
<dbReference type="SUPFAM" id="SSF49452">
    <property type="entry name" value="Starch-binding domain-like"/>
    <property type="match status" value="1"/>
</dbReference>
<proteinExistence type="inferred from homology"/>
<dbReference type="RefSeq" id="WP_145710155.1">
    <property type="nucleotide sequence ID" value="NZ_BAAAFY010000001.1"/>
</dbReference>
<evidence type="ECO:0000256" key="13">
    <source>
        <dbReference type="ARBA" id="ARBA00023237"/>
    </source>
</evidence>
<evidence type="ECO:0000256" key="11">
    <source>
        <dbReference type="ARBA" id="ARBA00023136"/>
    </source>
</evidence>
<dbReference type="InterPro" id="IPR037066">
    <property type="entry name" value="Plug_dom_sf"/>
</dbReference>
<dbReference type="Pfam" id="PF00593">
    <property type="entry name" value="TonB_dep_Rec_b-barrel"/>
    <property type="match status" value="1"/>
</dbReference>
<evidence type="ECO:0000256" key="4">
    <source>
        <dbReference type="ARBA" id="ARBA00022452"/>
    </source>
</evidence>
<dbReference type="InterPro" id="IPR012910">
    <property type="entry name" value="Plug_dom"/>
</dbReference>
<evidence type="ECO:0000256" key="1">
    <source>
        <dbReference type="ARBA" id="ARBA00004571"/>
    </source>
</evidence>
<evidence type="ECO:0000259" key="17">
    <source>
        <dbReference type="Pfam" id="PF07715"/>
    </source>
</evidence>
<evidence type="ECO:0000313" key="19">
    <source>
        <dbReference type="Proteomes" id="UP000316778"/>
    </source>
</evidence>
<comment type="caution">
    <text evidence="18">The sequence shown here is derived from an EMBL/GenBank/DDBJ whole genome shotgun (WGS) entry which is preliminary data.</text>
</comment>
<dbReference type="GO" id="GO:0030246">
    <property type="term" value="F:carbohydrate binding"/>
    <property type="evidence" value="ECO:0007669"/>
    <property type="project" value="InterPro"/>
</dbReference>
<comment type="similarity">
    <text evidence="2 14 15">Belongs to the TonB-dependent receptor family.</text>
</comment>
<keyword evidence="19" id="KW-1185">Reference proteome</keyword>
<dbReference type="GO" id="GO:0038023">
    <property type="term" value="F:signaling receptor activity"/>
    <property type="evidence" value="ECO:0007669"/>
    <property type="project" value="InterPro"/>
</dbReference>
<dbReference type="Proteomes" id="UP000316778">
    <property type="component" value="Unassembled WGS sequence"/>
</dbReference>
<dbReference type="InterPro" id="IPR000531">
    <property type="entry name" value="Beta-barrel_TonB"/>
</dbReference>
<keyword evidence="9" id="KW-0406">Ion transport</keyword>
<accession>A0A562TBS7</accession>
<keyword evidence="3 14" id="KW-0813">Transport</keyword>
<keyword evidence="6 14" id="KW-0812">Transmembrane</keyword>
<dbReference type="GO" id="GO:0015891">
    <property type="term" value="P:siderophore transport"/>
    <property type="evidence" value="ECO:0007669"/>
    <property type="project" value="InterPro"/>
</dbReference>
<name>A0A562TBS7_CHIJA</name>
<dbReference type="PANTHER" id="PTHR32552">
    <property type="entry name" value="FERRICHROME IRON RECEPTOR-RELATED"/>
    <property type="match status" value="1"/>
</dbReference>
<keyword evidence="8" id="KW-0408">Iron</keyword>
<dbReference type="GO" id="GO:0015344">
    <property type="term" value="F:siderophore uptake transmembrane transporter activity"/>
    <property type="evidence" value="ECO:0007669"/>
    <property type="project" value="TreeGrafter"/>
</dbReference>
<dbReference type="PROSITE" id="PS01156">
    <property type="entry name" value="TONB_DEPENDENT_REC_2"/>
    <property type="match status" value="1"/>
</dbReference>
<dbReference type="PROSITE" id="PS52016">
    <property type="entry name" value="TONB_DEPENDENT_REC_3"/>
    <property type="match status" value="1"/>
</dbReference>
<evidence type="ECO:0000313" key="18">
    <source>
        <dbReference type="EMBL" id="TWI90979.1"/>
    </source>
</evidence>
<dbReference type="EMBL" id="VLLG01000002">
    <property type="protein sequence ID" value="TWI90979.1"/>
    <property type="molecule type" value="Genomic_DNA"/>
</dbReference>
<dbReference type="Gene3D" id="2.170.130.10">
    <property type="entry name" value="TonB-dependent receptor, plug domain"/>
    <property type="match status" value="1"/>
</dbReference>
<dbReference type="SUPFAM" id="SSF56935">
    <property type="entry name" value="Porins"/>
    <property type="match status" value="1"/>
</dbReference>
<keyword evidence="4 14" id="KW-1134">Transmembrane beta strand</keyword>
<dbReference type="Pfam" id="PF07715">
    <property type="entry name" value="Plug"/>
    <property type="match status" value="1"/>
</dbReference>
<dbReference type="InterPro" id="IPR010105">
    <property type="entry name" value="TonB_sidphr_rcpt"/>
</dbReference>
<keyword evidence="11 14" id="KW-0472">Membrane</keyword>
<evidence type="ECO:0000256" key="6">
    <source>
        <dbReference type="ARBA" id="ARBA00022692"/>
    </source>
</evidence>
<dbReference type="CDD" id="cd01347">
    <property type="entry name" value="ligand_gated_channel"/>
    <property type="match status" value="1"/>
</dbReference>
<dbReference type="AlphaFoldDB" id="A0A562TBS7"/>
<evidence type="ECO:0000256" key="7">
    <source>
        <dbReference type="ARBA" id="ARBA00022729"/>
    </source>
</evidence>
<keyword evidence="12 18" id="KW-0675">Receptor</keyword>
<evidence type="ECO:0000256" key="8">
    <source>
        <dbReference type="ARBA" id="ARBA00023004"/>
    </source>
</evidence>
<feature type="domain" description="TonB-dependent receptor plug" evidence="17">
    <location>
        <begin position="147"/>
        <end position="240"/>
    </location>
</feature>
<dbReference type="InterPro" id="IPR010917">
    <property type="entry name" value="TonB_rcpt_CS"/>
</dbReference>
<dbReference type="Gene3D" id="2.60.40.1120">
    <property type="entry name" value="Carboxypeptidase-like, regulatory domain"/>
    <property type="match status" value="1"/>
</dbReference>